<name>A0AAW7JTD6_9BACT</name>
<protein>
    <recommendedName>
        <fullName evidence="3">Multidrug export protein MepA</fullName>
    </recommendedName>
</protein>
<keyword evidence="5" id="KW-1003">Cell membrane</keyword>
<evidence type="ECO:0000256" key="1">
    <source>
        <dbReference type="ARBA" id="ARBA00004651"/>
    </source>
</evidence>
<dbReference type="AlphaFoldDB" id="A0AAW7JTD6"/>
<feature type="transmembrane region" description="Helical" evidence="10">
    <location>
        <begin position="96"/>
        <end position="120"/>
    </location>
</feature>
<feature type="transmembrane region" description="Helical" evidence="10">
    <location>
        <begin position="419"/>
        <end position="441"/>
    </location>
</feature>
<dbReference type="InterPro" id="IPR051327">
    <property type="entry name" value="MATE_MepA_subfamily"/>
</dbReference>
<dbReference type="PANTHER" id="PTHR43823:SF3">
    <property type="entry name" value="MULTIDRUG EXPORT PROTEIN MEPA"/>
    <property type="match status" value="1"/>
</dbReference>
<sequence>MGRRHTDNYTFLTQAPAHRVILTMAVPTIITMLVTSLYNIADTFFVGQLDTQSTAAVGVVFPVMFFIQAFGFFFGHGSGNYISRELGARRHGNAETMASTGFVYSLAAGTVAMVVGLYMIKPLAVWLGSTPTILPYTESYMSIILLGAPFMTASLTINNQMRLQGNASYAMYGIISGAVLNVVLDPVFIFVFDMGVAGAAVATVTGQVVGFFVLLAMSRRGENIRLDIRRFSPRLAYLKEIVYGGSPSLSRQGLGCVAVMMLNVAASEYGDAAIAAMSIVSRITMFIMSVVLGLGQGFQPFCGFCYGAGLYGRLREGFGFIVKVGTAFLLLFFFAGFFFSNGAIGIFRDDPEVIRIGAAALCWQLTTYPFNAFTMAGNMMLQTTRKPLRANILSAARQGLFFIPLIVILPYFFGLKGIIICQSCSDVLSFCIAIPIVIGAFREMDSDA</sequence>
<keyword evidence="8 10" id="KW-0472">Membrane</keyword>
<feature type="transmembrane region" description="Helical" evidence="10">
    <location>
        <begin position="20"/>
        <end position="41"/>
    </location>
</feature>
<keyword evidence="6 10" id="KW-0812">Transmembrane</keyword>
<dbReference type="GO" id="GO:0046677">
    <property type="term" value="P:response to antibiotic"/>
    <property type="evidence" value="ECO:0007669"/>
    <property type="project" value="UniProtKB-KW"/>
</dbReference>
<feature type="transmembrane region" description="Helical" evidence="10">
    <location>
        <begin position="169"/>
        <end position="191"/>
    </location>
</feature>
<dbReference type="Proteomes" id="UP001168478">
    <property type="component" value="Unassembled WGS sequence"/>
</dbReference>
<gene>
    <name evidence="11" type="ORF">QVN81_03240</name>
    <name evidence="12" type="ORF">QVN84_03360</name>
</gene>
<dbReference type="NCBIfam" id="TIGR00797">
    <property type="entry name" value="matE"/>
    <property type="match status" value="1"/>
</dbReference>
<dbReference type="GO" id="GO:0005886">
    <property type="term" value="C:plasma membrane"/>
    <property type="evidence" value="ECO:0007669"/>
    <property type="project" value="UniProtKB-SubCell"/>
</dbReference>
<feature type="transmembrane region" description="Helical" evidence="10">
    <location>
        <begin position="395"/>
        <end position="413"/>
    </location>
</feature>
<reference evidence="12" key="2">
    <citation type="submission" date="2023-08" db="EMBL/GenBank/DDBJ databases">
        <title>Identification and characterization of horizontal gene transfer across gut microbiota members of farm animals based on homology search.</title>
        <authorList>
            <person name="Schwarzerova J."/>
            <person name="Nykrynova M."/>
            <person name="Jureckova K."/>
            <person name="Cejkova D."/>
            <person name="Rychlik I."/>
        </authorList>
    </citation>
    <scope>NUCLEOTIDE SEQUENCE</scope>
    <source>
        <strain evidence="12">ET15</strain>
        <strain evidence="11">ET37</strain>
    </source>
</reference>
<evidence type="ECO:0000256" key="7">
    <source>
        <dbReference type="ARBA" id="ARBA00022989"/>
    </source>
</evidence>
<dbReference type="EMBL" id="JAUEIE010000002">
    <property type="protein sequence ID" value="MDN0022040.1"/>
    <property type="molecule type" value="Genomic_DNA"/>
</dbReference>
<evidence type="ECO:0000313" key="12">
    <source>
        <dbReference type="EMBL" id="MDN0024567.1"/>
    </source>
</evidence>
<feature type="transmembrane region" description="Helical" evidence="10">
    <location>
        <begin position="353"/>
        <end position="374"/>
    </location>
</feature>
<evidence type="ECO:0000256" key="3">
    <source>
        <dbReference type="ARBA" id="ARBA00022106"/>
    </source>
</evidence>
<dbReference type="GO" id="GO:0015297">
    <property type="term" value="F:antiporter activity"/>
    <property type="evidence" value="ECO:0007669"/>
    <property type="project" value="InterPro"/>
</dbReference>
<comment type="caution">
    <text evidence="12">The sequence shown here is derived from an EMBL/GenBank/DDBJ whole genome shotgun (WGS) entry which is preliminary data.</text>
</comment>
<dbReference type="RefSeq" id="WP_289824725.1">
    <property type="nucleotide sequence ID" value="NZ_JAUEIE010000002.1"/>
</dbReference>
<feature type="transmembrane region" description="Helical" evidence="10">
    <location>
        <begin position="140"/>
        <end position="157"/>
    </location>
</feature>
<proteinExistence type="inferred from homology"/>
<keyword evidence="13" id="KW-1185">Reference proteome</keyword>
<evidence type="ECO:0000313" key="14">
    <source>
        <dbReference type="Proteomes" id="UP001168478"/>
    </source>
</evidence>
<feature type="transmembrane region" description="Helical" evidence="10">
    <location>
        <begin position="326"/>
        <end position="347"/>
    </location>
</feature>
<comment type="similarity">
    <text evidence="2">Belongs to the multi antimicrobial extrusion (MATE) (TC 2.A.66.1) family. MepA subfamily.</text>
</comment>
<dbReference type="InterPro" id="IPR002528">
    <property type="entry name" value="MATE_fam"/>
</dbReference>
<evidence type="ECO:0000256" key="4">
    <source>
        <dbReference type="ARBA" id="ARBA00022448"/>
    </source>
</evidence>
<dbReference type="EMBL" id="JAUEIF010000002">
    <property type="protein sequence ID" value="MDN0024567.1"/>
    <property type="molecule type" value="Genomic_DNA"/>
</dbReference>
<dbReference type="PANTHER" id="PTHR43823">
    <property type="entry name" value="SPORULATION PROTEIN YKVU"/>
    <property type="match status" value="1"/>
</dbReference>
<comment type="subcellular location">
    <subcellularLocation>
        <location evidence="1">Cell membrane</location>
        <topology evidence="1">Multi-pass membrane protein</topology>
    </subcellularLocation>
</comment>
<accession>A0AAW7JTD6</accession>
<evidence type="ECO:0000256" key="9">
    <source>
        <dbReference type="ARBA" id="ARBA00023251"/>
    </source>
</evidence>
<dbReference type="CDD" id="cd13143">
    <property type="entry name" value="MATE_MepA_like"/>
    <property type="match status" value="1"/>
</dbReference>
<keyword evidence="4" id="KW-0813">Transport</keyword>
<dbReference type="InterPro" id="IPR045070">
    <property type="entry name" value="MATE_MepA-like"/>
</dbReference>
<feature type="transmembrane region" description="Helical" evidence="10">
    <location>
        <begin position="269"/>
        <end position="291"/>
    </location>
</feature>
<keyword evidence="9" id="KW-0046">Antibiotic resistance</keyword>
<dbReference type="GO" id="GO:0042910">
    <property type="term" value="F:xenobiotic transmembrane transporter activity"/>
    <property type="evidence" value="ECO:0007669"/>
    <property type="project" value="InterPro"/>
</dbReference>
<dbReference type="InterPro" id="IPR048279">
    <property type="entry name" value="MdtK-like"/>
</dbReference>
<evidence type="ECO:0000256" key="8">
    <source>
        <dbReference type="ARBA" id="ARBA00023136"/>
    </source>
</evidence>
<keyword evidence="7 10" id="KW-1133">Transmembrane helix</keyword>
<dbReference type="Pfam" id="PF01554">
    <property type="entry name" value="MatE"/>
    <property type="match status" value="2"/>
</dbReference>
<dbReference type="PIRSF" id="PIRSF006603">
    <property type="entry name" value="DinF"/>
    <property type="match status" value="1"/>
</dbReference>
<evidence type="ECO:0000256" key="6">
    <source>
        <dbReference type="ARBA" id="ARBA00022692"/>
    </source>
</evidence>
<reference evidence="12" key="1">
    <citation type="submission" date="2023-06" db="EMBL/GenBank/DDBJ databases">
        <authorList>
            <person name="Zeman M."/>
            <person name="Kubasova T."/>
            <person name="Jahodarova E."/>
            <person name="Nykrynova M."/>
            <person name="Rychlik I."/>
        </authorList>
    </citation>
    <scope>NUCLEOTIDE SEQUENCE</scope>
    <source>
        <strain evidence="12">ET15</strain>
        <strain evidence="11">ET37</strain>
    </source>
</reference>
<evidence type="ECO:0000256" key="2">
    <source>
        <dbReference type="ARBA" id="ARBA00008417"/>
    </source>
</evidence>
<evidence type="ECO:0000313" key="11">
    <source>
        <dbReference type="EMBL" id="MDN0022040.1"/>
    </source>
</evidence>
<feature type="transmembrane region" description="Helical" evidence="10">
    <location>
        <begin position="197"/>
        <end position="217"/>
    </location>
</feature>
<dbReference type="Proteomes" id="UP001167831">
    <property type="component" value="Unassembled WGS sequence"/>
</dbReference>
<feature type="transmembrane region" description="Helical" evidence="10">
    <location>
        <begin position="53"/>
        <end position="75"/>
    </location>
</feature>
<organism evidence="12 14">
    <name type="scientific">Leyella lascolaii</name>
    <dbReference type="NCBI Taxonomy" id="1776379"/>
    <lineage>
        <taxon>Bacteria</taxon>
        <taxon>Pseudomonadati</taxon>
        <taxon>Bacteroidota</taxon>
        <taxon>Bacteroidia</taxon>
        <taxon>Bacteroidales</taxon>
        <taxon>Prevotellaceae</taxon>
        <taxon>Leyella</taxon>
    </lineage>
</organism>
<evidence type="ECO:0000313" key="13">
    <source>
        <dbReference type="Proteomes" id="UP001167831"/>
    </source>
</evidence>
<evidence type="ECO:0000256" key="10">
    <source>
        <dbReference type="SAM" id="Phobius"/>
    </source>
</evidence>
<evidence type="ECO:0000256" key="5">
    <source>
        <dbReference type="ARBA" id="ARBA00022475"/>
    </source>
</evidence>